<dbReference type="OrthoDB" id="10067602at2759"/>
<sequence>MSVAEQSVSEHEVIVPPSLPLILKEFCKAAIRTQPYDLLRWSSSYFRALANGEEPPTKLRLEYPPPNTVSGLTLGFLRILLRQFGDYNKTLPVETILRLWDCLCLDRRDLNLILMIGKFRRKCQVKKFLAIAVGLLGSSLFETMTMICELFTHEPDGGSAMVPVTFFLEIYGYLAGLCCDGSERDPGDDDPTEFIIYDSEYSENQASSKRKYSIDRVCSATSQDTEADANLDLELVSRKDIDSSRTDITPQLSESCASHKKMVEDEAKQDFSSKETSQIEPNEISVSNVESSKRSGSNGQKLKGENASAKSVTSSTSAESYSEKQSIRNTEDRVERKKKKKVIDAKLLKYYPNVPGIGSRLSAEEVASVAIWLSECARVQEGMVGPRNLRHMNCPPLDKQEISES</sequence>
<dbReference type="OMA" id="PMILKQF"/>
<keyword evidence="4" id="KW-0966">Cell projection</keyword>
<evidence type="ECO:0000313" key="8">
    <source>
        <dbReference type="RefSeq" id="XP_003486807.1"/>
    </source>
</evidence>
<evidence type="ECO:0000256" key="2">
    <source>
        <dbReference type="ARBA" id="ARBA00022846"/>
    </source>
</evidence>
<dbReference type="RefSeq" id="XP_003486807.1">
    <property type="nucleotide sequence ID" value="XM_003486759.4"/>
</dbReference>
<feature type="compositionally biased region" description="Basic and acidic residues" evidence="6">
    <location>
        <begin position="321"/>
        <end position="335"/>
    </location>
</feature>
<comment type="subcellular location">
    <subcellularLocation>
        <location evidence="1">Cell projection</location>
        <location evidence="1">Cilium</location>
        <location evidence="1">Flagellum</location>
    </subcellularLocation>
</comment>
<protein>
    <submittedName>
        <fullName evidence="8">Uncharacterized protein LOC100749903 isoform X2</fullName>
    </submittedName>
</protein>
<feature type="compositionally biased region" description="Polar residues" evidence="6">
    <location>
        <begin position="274"/>
        <end position="300"/>
    </location>
</feature>
<dbReference type="Gene3D" id="1.20.890.10">
    <property type="entry name" value="cAMP-dependent protein kinase regulatory subunit, dimerization-anchoring domain"/>
    <property type="match status" value="1"/>
</dbReference>
<evidence type="ECO:0000313" key="7">
    <source>
        <dbReference type="Proteomes" id="UP000515180"/>
    </source>
</evidence>
<evidence type="ECO:0000256" key="4">
    <source>
        <dbReference type="ARBA" id="ARBA00023273"/>
    </source>
</evidence>
<dbReference type="AlphaFoldDB" id="A0A6P3DMN3"/>
<dbReference type="KEGG" id="bim:100749903"/>
<proteinExistence type="inferred from homology"/>
<dbReference type="GO" id="GO:0031514">
    <property type="term" value="C:motile cilium"/>
    <property type="evidence" value="ECO:0007669"/>
    <property type="project" value="UniProtKB-SubCell"/>
</dbReference>
<keyword evidence="2" id="KW-0282">Flagellum</keyword>
<evidence type="ECO:0000256" key="5">
    <source>
        <dbReference type="ARBA" id="ARBA00035651"/>
    </source>
</evidence>
<dbReference type="CDD" id="cd23019">
    <property type="entry name" value="DD_ROP"/>
    <property type="match status" value="1"/>
</dbReference>
<dbReference type="PANTHER" id="PTHR14952:SF9">
    <property type="entry name" value="EF-HAND DOMAIN-CONTAINING PROTEIN"/>
    <property type="match status" value="1"/>
</dbReference>
<keyword evidence="7" id="KW-1185">Reference proteome</keyword>
<evidence type="ECO:0000256" key="6">
    <source>
        <dbReference type="SAM" id="MobiDB-lite"/>
    </source>
</evidence>
<dbReference type="SUPFAM" id="SSF47391">
    <property type="entry name" value="Dimerization-anchoring domain of cAMP-dependent PK regulatory subunit"/>
    <property type="match status" value="1"/>
</dbReference>
<dbReference type="InterPro" id="IPR047844">
    <property type="entry name" value="ROP_DD"/>
</dbReference>
<feature type="compositionally biased region" description="Basic and acidic residues" evidence="6">
    <location>
        <begin position="264"/>
        <end position="273"/>
    </location>
</feature>
<comment type="similarity">
    <text evidence="5">Belongs to the ropporin family.</text>
</comment>
<name>A0A6P3DMN3_BOMIM</name>
<dbReference type="GeneID" id="100749903"/>
<gene>
    <name evidence="8" type="primary">LOC100749903</name>
</gene>
<feature type="compositionally biased region" description="Low complexity" evidence="6">
    <location>
        <begin position="308"/>
        <end position="320"/>
    </location>
</feature>
<feature type="region of interest" description="Disordered" evidence="6">
    <location>
        <begin position="264"/>
        <end position="338"/>
    </location>
</feature>
<reference evidence="8" key="1">
    <citation type="submission" date="2025-08" db="UniProtKB">
        <authorList>
            <consortium name="RefSeq"/>
        </authorList>
    </citation>
    <scope>IDENTIFICATION</scope>
</reference>
<organism evidence="7 8">
    <name type="scientific">Bombus impatiens</name>
    <name type="common">Bumblebee</name>
    <dbReference type="NCBI Taxonomy" id="132113"/>
    <lineage>
        <taxon>Eukaryota</taxon>
        <taxon>Metazoa</taxon>
        <taxon>Ecdysozoa</taxon>
        <taxon>Arthropoda</taxon>
        <taxon>Hexapoda</taxon>
        <taxon>Insecta</taxon>
        <taxon>Pterygota</taxon>
        <taxon>Neoptera</taxon>
        <taxon>Endopterygota</taxon>
        <taxon>Hymenoptera</taxon>
        <taxon>Apocrita</taxon>
        <taxon>Aculeata</taxon>
        <taxon>Apoidea</taxon>
        <taxon>Anthophila</taxon>
        <taxon>Apidae</taxon>
        <taxon>Bombus</taxon>
        <taxon>Pyrobombus</taxon>
    </lineage>
</organism>
<accession>A0A6P3DMN3</accession>
<evidence type="ECO:0000256" key="1">
    <source>
        <dbReference type="ARBA" id="ARBA00004230"/>
    </source>
</evidence>
<evidence type="ECO:0000256" key="3">
    <source>
        <dbReference type="ARBA" id="ARBA00023069"/>
    </source>
</evidence>
<dbReference type="Proteomes" id="UP000515180">
    <property type="component" value="Unplaced"/>
</dbReference>
<dbReference type="PANTHER" id="PTHR14952">
    <property type="entry name" value="ROPPORIN-1-LIKE PROTEIN"/>
    <property type="match status" value="1"/>
</dbReference>
<keyword evidence="3" id="KW-0969">Cilium</keyword>